<proteinExistence type="inferred from homology"/>
<dbReference type="InterPro" id="IPR000086">
    <property type="entry name" value="NUDIX_hydrolase_dom"/>
</dbReference>
<evidence type="ECO:0000259" key="5">
    <source>
        <dbReference type="PROSITE" id="PS51462"/>
    </source>
</evidence>
<feature type="domain" description="Nudix hydrolase" evidence="5">
    <location>
        <begin position="31"/>
        <end position="163"/>
    </location>
</feature>
<keyword evidence="7" id="KW-1185">Reference proteome</keyword>
<dbReference type="GO" id="GO:0016787">
    <property type="term" value="F:hydrolase activity"/>
    <property type="evidence" value="ECO:0007669"/>
    <property type="project" value="UniProtKB-KW"/>
</dbReference>
<dbReference type="PANTHER" id="PTHR43222">
    <property type="entry name" value="NUDIX HYDROLASE 23"/>
    <property type="match status" value="1"/>
</dbReference>
<dbReference type="Pfam" id="PF00293">
    <property type="entry name" value="NUDIX"/>
    <property type="match status" value="1"/>
</dbReference>
<dbReference type="PROSITE" id="PS00893">
    <property type="entry name" value="NUDIX_BOX"/>
    <property type="match status" value="1"/>
</dbReference>
<comment type="cofactor">
    <cofactor evidence="1">
        <name>Mg(2+)</name>
        <dbReference type="ChEBI" id="CHEBI:18420"/>
    </cofactor>
</comment>
<sequence>MFSYCPQCKSDQLEYTKQKRTHCLSCGFVFYQNTAAAVAVLVKFENRFIVLKRGRNPGKGMLDLPGGFVDPGESAEAGCHREIKEELGISVQNITYVGSCPNIYPYKGVTYTTCDLFFIAECIDTNFVRQIDEVDEILLLERDEIKIELFAFESIRNFLKDHFTEVTA</sequence>
<reference evidence="6 7" key="1">
    <citation type="submission" date="2019-02" db="EMBL/GenBank/DDBJ databases">
        <title>Complete Genome Sequence and Methylome Analysis of free living Spirochaetas.</title>
        <authorList>
            <person name="Fomenkov A."/>
            <person name="Dubinina G."/>
            <person name="Leshcheva N."/>
            <person name="Mikheeva N."/>
            <person name="Grabovich M."/>
            <person name="Vincze T."/>
            <person name="Roberts R.J."/>
        </authorList>
    </citation>
    <scope>NUCLEOTIDE SEQUENCE [LARGE SCALE GENOMIC DNA]</scope>
    <source>
        <strain evidence="6 7">K2</strain>
    </source>
</reference>
<evidence type="ECO:0000256" key="1">
    <source>
        <dbReference type="ARBA" id="ARBA00001946"/>
    </source>
</evidence>
<gene>
    <name evidence="6" type="ORF">EXM22_03950</name>
</gene>
<evidence type="ECO:0000256" key="4">
    <source>
        <dbReference type="RuleBase" id="RU003476"/>
    </source>
</evidence>
<dbReference type="AlphaFoldDB" id="A0A5C1QLZ8"/>
<dbReference type="PANTHER" id="PTHR43222:SF2">
    <property type="entry name" value="NUDIX HYDROLASE 23, CHLOROPLASTIC"/>
    <property type="match status" value="1"/>
</dbReference>
<evidence type="ECO:0000256" key="3">
    <source>
        <dbReference type="ARBA" id="ARBA00022842"/>
    </source>
</evidence>
<dbReference type="EMBL" id="CP036150">
    <property type="protein sequence ID" value="QEN07182.1"/>
    <property type="molecule type" value="Genomic_DNA"/>
</dbReference>
<keyword evidence="2 4" id="KW-0378">Hydrolase</keyword>
<name>A0A5C1QLZ8_9SPIO</name>
<dbReference type="PROSITE" id="PS51462">
    <property type="entry name" value="NUDIX"/>
    <property type="match status" value="1"/>
</dbReference>
<dbReference type="InterPro" id="IPR020476">
    <property type="entry name" value="Nudix_hydrolase"/>
</dbReference>
<dbReference type="Gene3D" id="3.90.79.10">
    <property type="entry name" value="Nucleoside Triphosphate Pyrophosphohydrolase"/>
    <property type="match status" value="1"/>
</dbReference>
<evidence type="ECO:0000313" key="6">
    <source>
        <dbReference type="EMBL" id="QEN07182.1"/>
    </source>
</evidence>
<evidence type="ECO:0000256" key="2">
    <source>
        <dbReference type="ARBA" id="ARBA00022801"/>
    </source>
</evidence>
<organism evidence="6 7">
    <name type="scientific">Oceanispirochaeta crateris</name>
    <dbReference type="NCBI Taxonomy" id="2518645"/>
    <lineage>
        <taxon>Bacteria</taxon>
        <taxon>Pseudomonadati</taxon>
        <taxon>Spirochaetota</taxon>
        <taxon>Spirochaetia</taxon>
        <taxon>Spirochaetales</taxon>
        <taxon>Spirochaetaceae</taxon>
        <taxon>Oceanispirochaeta</taxon>
    </lineage>
</organism>
<dbReference type="InterPro" id="IPR020084">
    <property type="entry name" value="NUDIX_hydrolase_CS"/>
</dbReference>
<dbReference type="OrthoDB" id="9800077at2"/>
<dbReference type="RefSeq" id="WP_149485264.1">
    <property type="nucleotide sequence ID" value="NZ_CP036150.1"/>
</dbReference>
<dbReference type="CDD" id="cd04681">
    <property type="entry name" value="NUDIX_Hydrolase"/>
    <property type="match status" value="1"/>
</dbReference>
<accession>A0A5C1QLZ8</accession>
<dbReference type="KEGG" id="ock:EXM22_03950"/>
<keyword evidence="3" id="KW-0460">Magnesium</keyword>
<dbReference type="InterPro" id="IPR015797">
    <property type="entry name" value="NUDIX_hydrolase-like_dom_sf"/>
</dbReference>
<protein>
    <submittedName>
        <fullName evidence="6">NUDIX domain-containing protein</fullName>
    </submittedName>
</protein>
<dbReference type="Proteomes" id="UP000324209">
    <property type="component" value="Chromosome"/>
</dbReference>
<dbReference type="SUPFAM" id="SSF55811">
    <property type="entry name" value="Nudix"/>
    <property type="match status" value="1"/>
</dbReference>
<dbReference type="PRINTS" id="PR00502">
    <property type="entry name" value="NUDIXFAMILY"/>
</dbReference>
<evidence type="ECO:0000313" key="7">
    <source>
        <dbReference type="Proteomes" id="UP000324209"/>
    </source>
</evidence>
<comment type="similarity">
    <text evidence="4">Belongs to the Nudix hydrolase family.</text>
</comment>